<keyword evidence="1" id="KW-0472">Membrane</keyword>
<organism evidence="2 3">
    <name type="scientific">Mytilus galloprovincialis</name>
    <name type="common">Mediterranean mussel</name>
    <dbReference type="NCBI Taxonomy" id="29158"/>
    <lineage>
        <taxon>Eukaryota</taxon>
        <taxon>Metazoa</taxon>
        <taxon>Spiralia</taxon>
        <taxon>Lophotrochozoa</taxon>
        <taxon>Mollusca</taxon>
        <taxon>Bivalvia</taxon>
        <taxon>Autobranchia</taxon>
        <taxon>Pteriomorphia</taxon>
        <taxon>Mytilida</taxon>
        <taxon>Mytiloidea</taxon>
        <taxon>Mytilidae</taxon>
        <taxon>Mytilinae</taxon>
        <taxon>Mytilus</taxon>
    </lineage>
</organism>
<dbReference type="OrthoDB" id="6121294at2759"/>
<feature type="transmembrane region" description="Helical" evidence="1">
    <location>
        <begin position="305"/>
        <end position="328"/>
    </location>
</feature>
<dbReference type="Proteomes" id="UP000596742">
    <property type="component" value="Unassembled WGS sequence"/>
</dbReference>
<evidence type="ECO:0000313" key="2">
    <source>
        <dbReference type="EMBL" id="VDH93678.1"/>
    </source>
</evidence>
<protein>
    <submittedName>
        <fullName evidence="2">Uncharacterized protein</fullName>
    </submittedName>
</protein>
<accession>A0A8B6BP61</accession>
<dbReference type="EMBL" id="UYJE01000485">
    <property type="protein sequence ID" value="VDH93678.1"/>
    <property type="molecule type" value="Genomic_DNA"/>
</dbReference>
<feature type="non-terminal residue" evidence="2">
    <location>
        <position position="1"/>
    </location>
</feature>
<reference evidence="2" key="1">
    <citation type="submission" date="2018-11" db="EMBL/GenBank/DDBJ databases">
        <authorList>
            <person name="Alioto T."/>
            <person name="Alioto T."/>
        </authorList>
    </citation>
    <scope>NUCLEOTIDE SEQUENCE</scope>
</reference>
<evidence type="ECO:0000256" key="1">
    <source>
        <dbReference type="SAM" id="Phobius"/>
    </source>
</evidence>
<gene>
    <name evidence="2" type="ORF">MGAL_10B053891</name>
</gene>
<keyword evidence="1" id="KW-1133">Transmembrane helix</keyword>
<keyword evidence="3" id="KW-1185">Reference proteome</keyword>
<keyword evidence="1" id="KW-0812">Transmembrane</keyword>
<sequence length="486" mass="53702">HSFLDTFCYALELQKYPDGVTSIDAIEKCGTAGLENDPLVLDKISELNDKEFWTGLGIYTLLTPWIETLGCFLLSMRPSTVSIVPLVGLCQHECPTAYFSYNKANNTCSCLNITEIQLDNGANLSSCLETSAKTVLVYKIYTGKILTVGTKHGLCTTLTCTPPDDEYLRSAICTGSGSNVQSVCEDGQPLTSQSWSLSQNEALAHCWNKNKLLLQSNACKHFSLSLTASAWTNVFREEIEVDQPLGERTGVPKYCLSAKISDKGGHILDKHRRNCSTKLEWFVCKNDSITVKSTYHTDEATHSNYGAIVGGSVGVVIILLLGVTVTLCKLRRVGIFKNMDSTTSTNVSFAKSLSGEATSQQHVNQSYGLVYQGKEKNIKTNNAYAQVQKVKRVEDTYIESSNREYDHLHNIGGRKPNAGENTYDNSAGFRNLNDPTYDTATSSSRVNMDNTYDHSCTNMKTHSEYDVSDSSMQIDRTNYDAYDQAC</sequence>
<proteinExistence type="predicted"/>
<comment type="caution">
    <text evidence="2">The sequence shown here is derived from an EMBL/GenBank/DDBJ whole genome shotgun (WGS) entry which is preliminary data.</text>
</comment>
<name>A0A8B6BP61_MYTGA</name>
<dbReference type="AlphaFoldDB" id="A0A8B6BP61"/>
<evidence type="ECO:0000313" key="3">
    <source>
        <dbReference type="Proteomes" id="UP000596742"/>
    </source>
</evidence>